<keyword evidence="1" id="KW-1133">Transmembrane helix</keyword>
<protein>
    <recommendedName>
        <fullName evidence="4">Transmembrane protein</fullName>
    </recommendedName>
</protein>
<keyword evidence="1" id="KW-0472">Membrane</keyword>
<sequence length="122" mass="14142">MEWQKWHFLETRSRIKSIDLNCKWLVMIDDLYVLSVKFSRTVEASIVCVLVILTSASILTPVFGLCVNGLGFSRFQGFLFAQGFFENSVIQSGFSHTRCTNFLSRVFFVLFMRVYMLRGMLC</sequence>
<dbReference type="Proteomes" id="UP000822688">
    <property type="component" value="Chromosome 4"/>
</dbReference>
<feature type="transmembrane region" description="Helical" evidence="1">
    <location>
        <begin position="44"/>
        <end position="67"/>
    </location>
</feature>
<evidence type="ECO:0000313" key="3">
    <source>
        <dbReference type="Proteomes" id="UP000822688"/>
    </source>
</evidence>
<comment type="caution">
    <text evidence="2">The sequence shown here is derived from an EMBL/GenBank/DDBJ whole genome shotgun (WGS) entry which is preliminary data.</text>
</comment>
<organism evidence="2 3">
    <name type="scientific">Ceratodon purpureus</name>
    <name type="common">Fire moss</name>
    <name type="synonym">Dicranum purpureum</name>
    <dbReference type="NCBI Taxonomy" id="3225"/>
    <lineage>
        <taxon>Eukaryota</taxon>
        <taxon>Viridiplantae</taxon>
        <taxon>Streptophyta</taxon>
        <taxon>Embryophyta</taxon>
        <taxon>Bryophyta</taxon>
        <taxon>Bryophytina</taxon>
        <taxon>Bryopsida</taxon>
        <taxon>Dicranidae</taxon>
        <taxon>Pseudoditrichales</taxon>
        <taxon>Ditrichaceae</taxon>
        <taxon>Ceratodon</taxon>
    </lineage>
</organism>
<proteinExistence type="predicted"/>
<evidence type="ECO:0000256" key="1">
    <source>
        <dbReference type="SAM" id="Phobius"/>
    </source>
</evidence>
<evidence type="ECO:0008006" key="4">
    <source>
        <dbReference type="Google" id="ProtNLM"/>
    </source>
</evidence>
<gene>
    <name evidence="2" type="ORF">KC19_4G065300</name>
</gene>
<dbReference type="AlphaFoldDB" id="A0A8T0I6C0"/>
<evidence type="ECO:0000313" key="2">
    <source>
        <dbReference type="EMBL" id="KAG0579002.1"/>
    </source>
</evidence>
<reference evidence="2" key="1">
    <citation type="submission" date="2020-06" db="EMBL/GenBank/DDBJ databases">
        <title>WGS assembly of Ceratodon purpureus strain R40.</title>
        <authorList>
            <person name="Carey S.B."/>
            <person name="Jenkins J."/>
            <person name="Shu S."/>
            <person name="Lovell J.T."/>
            <person name="Sreedasyam A."/>
            <person name="Maumus F."/>
            <person name="Tiley G.P."/>
            <person name="Fernandez-Pozo N."/>
            <person name="Barry K."/>
            <person name="Chen C."/>
            <person name="Wang M."/>
            <person name="Lipzen A."/>
            <person name="Daum C."/>
            <person name="Saski C.A."/>
            <person name="Payton A.C."/>
            <person name="Mcbreen J.C."/>
            <person name="Conrad R.E."/>
            <person name="Kollar L.M."/>
            <person name="Olsson S."/>
            <person name="Huttunen S."/>
            <person name="Landis J.B."/>
            <person name="Wickett N.J."/>
            <person name="Johnson M.G."/>
            <person name="Rensing S.A."/>
            <person name="Grimwood J."/>
            <person name="Schmutz J."/>
            <person name="Mcdaniel S.F."/>
        </authorList>
    </citation>
    <scope>NUCLEOTIDE SEQUENCE</scope>
    <source>
        <strain evidence="2">R40</strain>
    </source>
</reference>
<keyword evidence="1" id="KW-0812">Transmembrane</keyword>
<keyword evidence="3" id="KW-1185">Reference proteome</keyword>
<name>A0A8T0I6C0_CERPU</name>
<accession>A0A8T0I6C0</accession>
<dbReference type="EMBL" id="CM026424">
    <property type="protein sequence ID" value="KAG0579002.1"/>
    <property type="molecule type" value="Genomic_DNA"/>
</dbReference>